<feature type="compositionally biased region" description="Basic and acidic residues" evidence="1">
    <location>
        <begin position="13"/>
        <end position="28"/>
    </location>
</feature>
<feature type="compositionally biased region" description="Polar residues" evidence="1">
    <location>
        <begin position="413"/>
        <end position="423"/>
    </location>
</feature>
<feature type="compositionally biased region" description="Basic and acidic residues" evidence="1">
    <location>
        <begin position="303"/>
        <end position="314"/>
    </location>
</feature>
<organism evidence="2 3">
    <name type="scientific">Parascaris univalens</name>
    <name type="common">Nematode worm</name>
    <dbReference type="NCBI Taxonomy" id="6257"/>
    <lineage>
        <taxon>Eukaryota</taxon>
        <taxon>Metazoa</taxon>
        <taxon>Ecdysozoa</taxon>
        <taxon>Nematoda</taxon>
        <taxon>Chromadorea</taxon>
        <taxon>Rhabditida</taxon>
        <taxon>Spirurina</taxon>
        <taxon>Ascaridomorpha</taxon>
        <taxon>Ascaridoidea</taxon>
        <taxon>Ascarididae</taxon>
        <taxon>Parascaris</taxon>
    </lineage>
</organism>
<accession>A0A915CA32</accession>
<dbReference type="Proteomes" id="UP000887569">
    <property type="component" value="Unplaced"/>
</dbReference>
<dbReference type="WBParaSite" id="PgR103X_g022_t04">
    <property type="protein sequence ID" value="PgR103X_g022_t04"/>
    <property type="gene ID" value="PgR103X_g022"/>
</dbReference>
<proteinExistence type="predicted"/>
<sequence length="946" mass="104870">MSDVEMLSPTSPHRLDEAEMEHEQHEPAAGEDDPNAPEEQDEAEKQQSERGEEEQENQPFPAEEDRTEDQVPDITGTENADLMATSLDEIEEIPASEETQEVESTELLDAPPKAVEEADLEKNKEESDVTPAEVEAGIMDSGRETSMPEEAPQEVNVESAPELLEEDMKAETTPIDKEEELTEAEPELEAETEVAEEIAEETETKRAEETEDRDEIYEEVKTEFLGESAEPEEIHAESEVVPVVTYEEQQRDGAAEEHASDAGAFELQAPPTPKRPRTPNELDNLALSDEEVTEEVVEEQDVHEDIPVEVRETQSDEVISTPEANVPETAASDRDAYESPQATPTRGSIPNTPKSAGSRATEQSVTTPRKAGATPSPQSPVKKDIANKTPTSGTPRPKKAFDFEQPLAETPKTPKSATFDESVSTPKTPKSAKTPKTPLTPKSPRVPGTETIDAEEPLQPPAEYEPQEDENSQRDGEATEGTESVAEVEAVSEAAEFTDAVPKTEEEPAPEEREVEAAQPLEEVSREVEAAQPLEEPVPSSEEHQQAAEEEIGSVGTPAVGSAAEELPMDEHKEDVHEGRAVTPTEESRPAIPHHVSPPPRPRRERSPSPVRHKPAAPPRETSFVHYDQDTFRTKGAPPRLPTYTSFSSYTPVEKPTYSALSPWVQSATGKYRSDYSSIGSYRSPSLYLSMFDELVKTGPFSSSLYSTNRLLERSRSRTRERKNAMRSARSASNYYRYTSTYAAAPVRTRDYSTPPSSAITRPPSRAGSFISFIEYSGAKQYELARSRSRSYGLESPYSRSGSRISIEPFYETGRLSRVDSYVREMDQRYESRVPSTYAKYYSTSRSNIPHAYAALDGYSAAYGVPSYMTKDSSQFDRQSIYDTGVSVRGMYEARIGDLERSLSRERLARDRAAETNATLYPSVRSPSSNTLGRLYSHFARNWVGL</sequence>
<evidence type="ECO:0000256" key="1">
    <source>
        <dbReference type="SAM" id="MobiDB-lite"/>
    </source>
</evidence>
<feature type="compositionally biased region" description="Acidic residues" evidence="1">
    <location>
        <begin position="288"/>
        <end position="302"/>
    </location>
</feature>
<feature type="compositionally biased region" description="Low complexity" evidence="1">
    <location>
        <begin position="479"/>
        <end position="495"/>
    </location>
</feature>
<feature type="compositionally biased region" description="Low complexity" evidence="1">
    <location>
        <begin position="424"/>
        <end position="443"/>
    </location>
</feature>
<feature type="compositionally biased region" description="Acidic residues" evidence="1">
    <location>
        <begin position="177"/>
        <end position="201"/>
    </location>
</feature>
<feature type="compositionally biased region" description="Basic and acidic residues" evidence="1">
    <location>
        <begin position="248"/>
        <end position="260"/>
    </location>
</feature>
<feature type="region of interest" description="Disordered" evidence="1">
    <location>
        <begin position="247"/>
        <end position="624"/>
    </location>
</feature>
<dbReference type="WBParaSite" id="PgR103X_g022_t05">
    <property type="protein sequence ID" value="PgR103X_g022_t05"/>
    <property type="gene ID" value="PgR103X_g022"/>
</dbReference>
<feature type="compositionally biased region" description="Basic and acidic residues" evidence="1">
    <location>
        <begin position="502"/>
        <end position="516"/>
    </location>
</feature>
<evidence type="ECO:0000313" key="3">
    <source>
        <dbReference type="WBParaSite" id="PgR103X_g022_t04"/>
    </source>
</evidence>
<reference evidence="3 4" key="1">
    <citation type="submission" date="2022-11" db="UniProtKB">
        <authorList>
            <consortium name="WormBaseParasite"/>
        </authorList>
    </citation>
    <scope>IDENTIFICATION</scope>
</reference>
<evidence type="ECO:0000313" key="2">
    <source>
        <dbReference type="Proteomes" id="UP000887569"/>
    </source>
</evidence>
<dbReference type="AlphaFoldDB" id="A0A915CA32"/>
<name>A0A915CA32_PARUN</name>
<feature type="compositionally biased region" description="Polar residues" evidence="1">
    <location>
        <begin position="340"/>
        <end position="367"/>
    </location>
</feature>
<evidence type="ECO:0000313" key="4">
    <source>
        <dbReference type="WBParaSite" id="PgR103X_g022_t05"/>
    </source>
</evidence>
<feature type="region of interest" description="Disordered" evidence="1">
    <location>
        <begin position="1"/>
        <end position="215"/>
    </location>
</feature>
<feature type="compositionally biased region" description="Acidic residues" evidence="1">
    <location>
        <begin position="88"/>
        <end position="106"/>
    </location>
</feature>
<feature type="compositionally biased region" description="Basic and acidic residues" evidence="1">
    <location>
        <begin position="166"/>
        <end position="176"/>
    </location>
</feature>
<keyword evidence="2" id="KW-1185">Reference proteome</keyword>
<protein>
    <submittedName>
        <fullName evidence="3 4">Uncharacterized protein</fullName>
    </submittedName>
</protein>
<feature type="compositionally biased region" description="Acidic residues" evidence="1">
    <location>
        <begin position="29"/>
        <end position="42"/>
    </location>
</feature>
<feature type="compositionally biased region" description="Basic and acidic residues" evidence="1">
    <location>
        <begin position="569"/>
        <end position="580"/>
    </location>
</feature>
<feature type="compositionally biased region" description="Basic and acidic residues" evidence="1">
    <location>
        <begin position="114"/>
        <end position="127"/>
    </location>
</feature>